<feature type="transmembrane region" description="Helical" evidence="1">
    <location>
        <begin position="111"/>
        <end position="132"/>
    </location>
</feature>
<dbReference type="EMBL" id="JAVDWH010000001">
    <property type="protein sequence ID" value="MDR7087931.1"/>
    <property type="molecule type" value="Genomic_DNA"/>
</dbReference>
<evidence type="ECO:0000313" key="2">
    <source>
        <dbReference type="EMBL" id="MDR7087931.1"/>
    </source>
</evidence>
<sequence length="140" mass="15338">MNADVFGLLLGVALGVASIYLVRRINGEPWMYAYALLTLPIIYVMFALADGYGEVAGKELLVGLPWIIAGIALLWFKVPYATVIVGAFWLLHAVYDVVHDDLFTNPGVPDWYPLACLGVDGVIGGYLLWLGLREKRPTAV</sequence>
<protein>
    <submittedName>
        <fullName evidence="2">Uncharacterized protein</fullName>
    </submittedName>
</protein>
<comment type="caution">
    <text evidence="2">The sequence shown here is derived from an EMBL/GenBank/DDBJ whole genome shotgun (WGS) entry which is preliminary data.</text>
</comment>
<dbReference type="Proteomes" id="UP001257739">
    <property type="component" value="Unassembled WGS sequence"/>
</dbReference>
<gene>
    <name evidence="2" type="ORF">J2X11_002770</name>
</gene>
<accession>A0ABU1URY2</accession>
<feature type="transmembrane region" description="Helical" evidence="1">
    <location>
        <begin position="31"/>
        <end position="49"/>
    </location>
</feature>
<feature type="transmembrane region" description="Helical" evidence="1">
    <location>
        <begin position="61"/>
        <end position="91"/>
    </location>
</feature>
<name>A0ABU1URY2_9ACTN</name>
<proteinExistence type="predicted"/>
<keyword evidence="3" id="KW-1185">Reference proteome</keyword>
<organism evidence="2 3">
    <name type="scientific">Aeromicrobium panaciterrae</name>
    <dbReference type="NCBI Taxonomy" id="363861"/>
    <lineage>
        <taxon>Bacteria</taxon>
        <taxon>Bacillati</taxon>
        <taxon>Actinomycetota</taxon>
        <taxon>Actinomycetes</taxon>
        <taxon>Propionibacteriales</taxon>
        <taxon>Nocardioidaceae</taxon>
        <taxon>Aeromicrobium</taxon>
    </lineage>
</organism>
<keyword evidence="1" id="KW-0812">Transmembrane</keyword>
<dbReference type="RefSeq" id="WP_309972131.1">
    <property type="nucleotide sequence ID" value="NZ_JAVDWH010000001.1"/>
</dbReference>
<reference evidence="2 3" key="1">
    <citation type="submission" date="2023-07" db="EMBL/GenBank/DDBJ databases">
        <title>Sorghum-associated microbial communities from plants grown in Nebraska, USA.</title>
        <authorList>
            <person name="Schachtman D."/>
        </authorList>
    </citation>
    <scope>NUCLEOTIDE SEQUENCE [LARGE SCALE GENOMIC DNA]</scope>
    <source>
        <strain evidence="2 3">BE248</strain>
    </source>
</reference>
<keyword evidence="1" id="KW-0472">Membrane</keyword>
<evidence type="ECO:0000256" key="1">
    <source>
        <dbReference type="SAM" id="Phobius"/>
    </source>
</evidence>
<keyword evidence="1" id="KW-1133">Transmembrane helix</keyword>
<evidence type="ECO:0000313" key="3">
    <source>
        <dbReference type="Proteomes" id="UP001257739"/>
    </source>
</evidence>